<keyword evidence="3" id="KW-0732">Signal</keyword>
<feature type="compositionally biased region" description="Basic and acidic residues" evidence="2">
    <location>
        <begin position="180"/>
        <end position="193"/>
    </location>
</feature>
<gene>
    <name evidence="4" type="ORF">Poli38472_000019</name>
</gene>
<keyword evidence="5" id="KW-1185">Reference proteome</keyword>
<proteinExistence type="predicted"/>
<dbReference type="OrthoDB" id="115707at2759"/>
<protein>
    <recommendedName>
        <fullName evidence="6">Serine protease</fullName>
    </recommendedName>
</protein>
<evidence type="ECO:0000256" key="1">
    <source>
        <dbReference type="ARBA" id="ARBA00023026"/>
    </source>
</evidence>
<evidence type="ECO:0000313" key="4">
    <source>
        <dbReference type="EMBL" id="TMW59977.1"/>
    </source>
</evidence>
<dbReference type="AlphaFoldDB" id="A0A8K1CB72"/>
<feature type="chain" id="PRO_5035474936" description="Serine protease" evidence="3">
    <location>
        <begin position="21"/>
        <end position="443"/>
    </location>
</feature>
<dbReference type="Proteomes" id="UP000794436">
    <property type="component" value="Unassembled WGS sequence"/>
</dbReference>
<evidence type="ECO:0008006" key="6">
    <source>
        <dbReference type="Google" id="ProtNLM"/>
    </source>
</evidence>
<accession>A0A8K1CB72</accession>
<organism evidence="4 5">
    <name type="scientific">Pythium oligandrum</name>
    <name type="common">Mycoparasitic fungus</name>
    <dbReference type="NCBI Taxonomy" id="41045"/>
    <lineage>
        <taxon>Eukaryota</taxon>
        <taxon>Sar</taxon>
        <taxon>Stramenopiles</taxon>
        <taxon>Oomycota</taxon>
        <taxon>Peronosporomycetes</taxon>
        <taxon>Pythiales</taxon>
        <taxon>Pythiaceae</taxon>
        <taxon>Pythium</taxon>
    </lineage>
</organism>
<dbReference type="Gene3D" id="2.40.10.10">
    <property type="entry name" value="Trypsin-like serine proteases"/>
    <property type="match status" value="2"/>
</dbReference>
<dbReference type="EMBL" id="SPLM01000108">
    <property type="protein sequence ID" value="TMW59977.1"/>
    <property type="molecule type" value="Genomic_DNA"/>
</dbReference>
<sequence length="443" mass="46844">MLSRLLRWYTLLYSTGFVLGLHAQSSPQDIPLQVGAGCEFSDYTTLPSSSSSQNETPSFRFLYDAGLGKGLYVVHFSRFNLPPDDTLSIRPKSADKSSPLTQVMTGANTTGSFYAAPILGDGLVIELYKKTNISSSASSASGDCTGFGVDGLRFTAASEAEATALGGEASIVALSSKPEGNSEDKKKEDKGADESLCGQDESQEAVCLETSTTATGVSMYQASRAVARLEISKDNGFNIAYCTGFLLGCEGHLITNQHCIRDWIDALNTAVEFFAEASHCSASETCQSRAACPGRVRIRSTALVAVSTTLDYALVKITPDDGSPIESLLSQVGYLQLRASGPKLDEEIYIPQYPLGWGKRIASTASGQPGRIASLSVDRCGGKDAGYYVDTQEGSSGSPVIATADNTVVALHHCGGCLNGAIQSQQLIEDLQVKGVLPRCSTI</sequence>
<dbReference type="PANTHER" id="PTHR36234:SF5">
    <property type="entry name" value="LYSYL ENDOPEPTIDASE"/>
    <property type="match status" value="1"/>
</dbReference>
<name>A0A8K1CB72_PYTOL</name>
<comment type="caution">
    <text evidence="4">The sequence shown here is derived from an EMBL/GenBank/DDBJ whole genome shotgun (WGS) entry which is preliminary data.</text>
</comment>
<dbReference type="Pfam" id="PF13365">
    <property type="entry name" value="Trypsin_2"/>
    <property type="match status" value="1"/>
</dbReference>
<evidence type="ECO:0000256" key="3">
    <source>
        <dbReference type="SAM" id="SignalP"/>
    </source>
</evidence>
<feature type="region of interest" description="Disordered" evidence="2">
    <location>
        <begin position="173"/>
        <end position="198"/>
    </location>
</feature>
<feature type="signal peptide" evidence="3">
    <location>
        <begin position="1"/>
        <end position="20"/>
    </location>
</feature>
<dbReference type="InterPro" id="IPR009003">
    <property type="entry name" value="Peptidase_S1_PA"/>
</dbReference>
<dbReference type="InterPro" id="IPR043504">
    <property type="entry name" value="Peptidase_S1_PA_chymotrypsin"/>
</dbReference>
<evidence type="ECO:0000313" key="5">
    <source>
        <dbReference type="Proteomes" id="UP000794436"/>
    </source>
</evidence>
<reference evidence="4" key="1">
    <citation type="submission" date="2019-03" db="EMBL/GenBank/DDBJ databases">
        <title>Long read genome sequence of the mycoparasitic Pythium oligandrum ATCC 38472 isolated from sugarbeet rhizosphere.</title>
        <authorList>
            <person name="Gaulin E."/>
        </authorList>
    </citation>
    <scope>NUCLEOTIDE SEQUENCE</scope>
    <source>
        <strain evidence="4">ATCC 38472_TT</strain>
    </source>
</reference>
<dbReference type="PANTHER" id="PTHR36234">
    <property type="entry name" value="LYSYL ENDOPEPTIDASE"/>
    <property type="match status" value="1"/>
</dbReference>
<keyword evidence="1" id="KW-0843">Virulence</keyword>
<evidence type="ECO:0000256" key="2">
    <source>
        <dbReference type="SAM" id="MobiDB-lite"/>
    </source>
</evidence>
<dbReference type="SUPFAM" id="SSF50494">
    <property type="entry name" value="Trypsin-like serine proteases"/>
    <property type="match status" value="1"/>
</dbReference>